<organism evidence="16 17">
    <name type="scientific">Fistulifera solaris</name>
    <name type="common">Oleaginous diatom</name>
    <dbReference type="NCBI Taxonomy" id="1519565"/>
    <lineage>
        <taxon>Eukaryota</taxon>
        <taxon>Sar</taxon>
        <taxon>Stramenopiles</taxon>
        <taxon>Ochrophyta</taxon>
        <taxon>Bacillariophyta</taxon>
        <taxon>Bacillariophyceae</taxon>
        <taxon>Bacillariophycidae</taxon>
        <taxon>Naviculales</taxon>
        <taxon>Naviculaceae</taxon>
        <taxon>Fistulifera</taxon>
    </lineage>
</organism>
<dbReference type="GO" id="GO:0006284">
    <property type="term" value="P:base-excision repair"/>
    <property type="evidence" value="ECO:0007669"/>
    <property type="project" value="UniProtKB-UniRule"/>
</dbReference>
<dbReference type="GO" id="GO:0051539">
    <property type="term" value="F:4 iron, 4 sulfur cluster binding"/>
    <property type="evidence" value="ECO:0007669"/>
    <property type="project" value="UniProtKB-UniRule"/>
</dbReference>
<dbReference type="AlphaFoldDB" id="A0A1Z5K1D2"/>
<evidence type="ECO:0000256" key="10">
    <source>
        <dbReference type="ARBA" id="ARBA00023014"/>
    </source>
</evidence>
<protein>
    <recommendedName>
        <fullName evidence="4 13">Adenine DNA glycosylase</fullName>
        <ecNumber evidence="3 13">3.2.2.31</ecNumber>
    </recommendedName>
</protein>
<dbReference type="InterPro" id="IPR044298">
    <property type="entry name" value="MIG/MutY"/>
</dbReference>
<dbReference type="GO" id="GO:0035485">
    <property type="term" value="F:adenine/guanine mispair binding"/>
    <property type="evidence" value="ECO:0007669"/>
    <property type="project" value="TreeGrafter"/>
</dbReference>
<evidence type="ECO:0000256" key="8">
    <source>
        <dbReference type="ARBA" id="ARBA00022801"/>
    </source>
</evidence>
<dbReference type="Pfam" id="PF14815">
    <property type="entry name" value="NUDIX_4"/>
    <property type="match status" value="1"/>
</dbReference>
<comment type="cofactor">
    <cofactor evidence="13">
        <name>[4Fe-4S] cluster</name>
        <dbReference type="ChEBI" id="CHEBI:49883"/>
    </cofactor>
    <text evidence="13">Binds 1 [4Fe-4S] cluster.</text>
</comment>
<evidence type="ECO:0000256" key="4">
    <source>
        <dbReference type="ARBA" id="ARBA00022023"/>
    </source>
</evidence>
<evidence type="ECO:0000256" key="3">
    <source>
        <dbReference type="ARBA" id="ARBA00012045"/>
    </source>
</evidence>
<comment type="catalytic activity">
    <reaction evidence="1 13">
        <text>Hydrolyzes free adenine bases from 7,8-dihydro-8-oxoguanine:adenine mismatched double-stranded DNA, leaving an apurinic site.</text>
        <dbReference type="EC" id="3.2.2.31"/>
    </reaction>
</comment>
<evidence type="ECO:0000256" key="14">
    <source>
        <dbReference type="SAM" id="MobiDB-lite"/>
    </source>
</evidence>
<feature type="domain" description="HhH-GPD" evidence="15">
    <location>
        <begin position="121"/>
        <end position="279"/>
    </location>
</feature>
<dbReference type="SMART" id="SM00478">
    <property type="entry name" value="ENDO3c"/>
    <property type="match status" value="1"/>
</dbReference>
<dbReference type="GO" id="GO:0006298">
    <property type="term" value="P:mismatch repair"/>
    <property type="evidence" value="ECO:0007669"/>
    <property type="project" value="TreeGrafter"/>
</dbReference>
<keyword evidence="11" id="KW-0234">DNA repair</keyword>
<keyword evidence="9 13" id="KW-0408">Iron</keyword>
<evidence type="ECO:0000256" key="9">
    <source>
        <dbReference type="ARBA" id="ARBA00023004"/>
    </source>
</evidence>
<dbReference type="InterPro" id="IPR000445">
    <property type="entry name" value="HhH_motif"/>
</dbReference>
<evidence type="ECO:0000256" key="1">
    <source>
        <dbReference type="ARBA" id="ARBA00000843"/>
    </source>
</evidence>
<evidence type="ECO:0000256" key="7">
    <source>
        <dbReference type="ARBA" id="ARBA00022763"/>
    </source>
</evidence>
<dbReference type="CDD" id="cd03431">
    <property type="entry name" value="NUDIX_DNA_Glycosylase_C-MutY"/>
    <property type="match status" value="1"/>
</dbReference>
<dbReference type="FunFam" id="1.10.340.30:FF:000002">
    <property type="entry name" value="Adenine DNA glycosylase"/>
    <property type="match status" value="1"/>
</dbReference>
<comment type="function">
    <text evidence="13">Adenine glycosylase active on G-A mispairs.</text>
</comment>
<evidence type="ECO:0000256" key="6">
    <source>
        <dbReference type="ARBA" id="ARBA00022723"/>
    </source>
</evidence>
<feature type="compositionally biased region" description="Basic residues" evidence="14">
    <location>
        <begin position="63"/>
        <end position="73"/>
    </location>
</feature>
<feature type="region of interest" description="Disordered" evidence="14">
    <location>
        <begin position="53"/>
        <end position="104"/>
    </location>
</feature>
<dbReference type="GO" id="GO:0046872">
    <property type="term" value="F:metal ion binding"/>
    <property type="evidence" value="ECO:0007669"/>
    <property type="project" value="UniProtKB-UniRule"/>
</dbReference>
<dbReference type="OrthoDB" id="10248838at2759"/>
<evidence type="ECO:0000259" key="15">
    <source>
        <dbReference type="SMART" id="SM00478"/>
    </source>
</evidence>
<feature type="compositionally biased region" description="Acidic residues" evidence="14">
    <location>
        <begin position="92"/>
        <end position="103"/>
    </location>
</feature>
<keyword evidence="10" id="KW-0411">Iron-sulfur</keyword>
<comment type="similarity">
    <text evidence="2 13">Belongs to the Nth/MutY family.</text>
</comment>
<dbReference type="PANTHER" id="PTHR42944:SF1">
    <property type="entry name" value="ADENINE DNA GLYCOSYLASE"/>
    <property type="match status" value="1"/>
</dbReference>
<evidence type="ECO:0000256" key="13">
    <source>
        <dbReference type="RuleBase" id="RU365096"/>
    </source>
</evidence>
<keyword evidence="17" id="KW-1185">Reference proteome</keyword>
<dbReference type="CDD" id="cd00056">
    <property type="entry name" value="ENDO3c"/>
    <property type="match status" value="1"/>
</dbReference>
<dbReference type="PANTHER" id="PTHR42944">
    <property type="entry name" value="ADENINE DNA GLYCOSYLASE"/>
    <property type="match status" value="1"/>
</dbReference>
<keyword evidence="8" id="KW-0378">Hydrolase</keyword>
<accession>A0A1Z5K1D2</accession>
<dbReference type="InterPro" id="IPR029119">
    <property type="entry name" value="MutY_C"/>
</dbReference>
<reference evidence="16 17" key="1">
    <citation type="journal article" date="2015" name="Plant Cell">
        <title>Oil accumulation by the oleaginous diatom Fistulifera solaris as revealed by the genome and transcriptome.</title>
        <authorList>
            <person name="Tanaka T."/>
            <person name="Maeda Y."/>
            <person name="Veluchamy A."/>
            <person name="Tanaka M."/>
            <person name="Abida H."/>
            <person name="Marechal E."/>
            <person name="Bowler C."/>
            <person name="Muto M."/>
            <person name="Sunaga Y."/>
            <person name="Tanaka M."/>
            <person name="Yoshino T."/>
            <person name="Taniguchi T."/>
            <person name="Fukuda Y."/>
            <person name="Nemoto M."/>
            <person name="Matsumoto M."/>
            <person name="Wong P.S."/>
            <person name="Aburatani S."/>
            <person name="Fujibuchi W."/>
        </authorList>
    </citation>
    <scope>NUCLEOTIDE SEQUENCE [LARGE SCALE GENOMIC DNA]</scope>
    <source>
        <strain evidence="16 17">JPCC DA0580</strain>
    </source>
</reference>
<evidence type="ECO:0000256" key="11">
    <source>
        <dbReference type="ARBA" id="ARBA00023204"/>
    </source>
</evidence>
<sequence length="540" mass="60753">MELFQAWKTHDSLQFHAFDDPFEIKHIQHQLLTWYHAYRRKLPWRGDPPPWNGSTAKFVVNRSKPKGGNKKQKQTSLHSFFKHSNDRSRTENEDDNDDDDDDASLPTFAVTPYGVWVSEIMLQQTRVEAVIPYWVKWMQSFPTVQTLAAATPEQVNAHWAGLGFYRRARMLHAGAQHVVTHYTTRDGSVQWPTTVAEWQQLPGVGRYTASAICSICFQIPVPVVDGNVCRVLSRLRGVAQHVKASVFKDQYAWTLLQPLVENTDEPGNINQALMELGATYCAPSGTGLEEGDPLKEYYWSTRLVEPAIVSNDVSPILISSTTAPTTTAASCPLCAVDGVEQVIQQWRECAIIPNLRVYGHQYLPMAPPQSAKRVQVWQVAALGHNATKEKRWLLVQRPPTGLLAGQWEFPCICLWDSADTKVDKKSKTVKKAVDPEPPTIPFTQKRAAWKALLKELSVYTVSSVQTVGESSLEHVFSHVKHILWLQTGQVDDDIYQAMASTSDGRAMRWMTADDMQQVGITSGVKKILQALKKHVGDRSK</sequence>
<keyword evidence="6" id="KW-0479">Metal-binding</keyword>
<dbReference type="SUPFAM" id="SSF48150">
    <property type="entry name" value="DNA-glycosylase"/>
    <property type="match status" value="1"/>
</dbReference>
<dbReference type="InterPro" id="IPR011257">
    <property type="entry name" value="DNA_glycosylase"/>
</dbReference>
<dbReference type="InParanoid" id="A0A1Z5K1D2"/>
<dbReference type="Pfam" id="PF00730">
    <property type="entry name" value="HhH-GPD"/>
    <property type="match status" value="1"/>
</dbReference>
<dbReference type="GO" id="GO:0005634">
    <property type="term" value="C:nucleus"/>
    <property type="evidence" value="ECO:0007669"/>
    <property type="project" value="TreeGrafter"/>
</dbReference>
<evidence type="ECO:0000256" key="5">
    <source>
        <dbReference type="ARBA" id="ARBA00022485"/>
    </source>
</evidence>
<dbReference type="EMBL" id="BDSP01000140">
    <property type="protein sequence ID" value="GAX19831.1"/>
    <property type="molecule type" value="Genomic_DNA"/>
</dbReference>
<dbReference type="InterPro" id="IPR003265">
    <property type="entry name" value="HhH-GPD_domain"/>
</dbReference>
<name>A0A1Z5K1D2_FISSO</name>
<gene>
    <name evidence="16" type="ORF">FisN_11Lh300</name>
</gene>
<evidence type="ECO:0000313" key="17">
    <source>
        <dbReference type="Proteomes" id="UP000198406"/>
    </source>
</evidence>
<dbReference type="Gene3D" id="1.10.1670.10">
    <property type="entry name" value="Helix-hairpin-Helix base-excision DNA repair enzymes (C-terminal)"/>
    <property type="match status" value="1"/>
</dbReference>
<keyword evidence="12 13" id="KW-0326">Glycosidase</keyword>
<dbReference type="EC" id="3.2.2.31" evidence="3 13"/>
<comment type="caution">
    <text evidence="16">The sequence shown here is derived from an EMBL/GenBank/DDBJ whole genome shotgun (WGS) entry which is preliminary data.</text>
</comment>
<dbReference type="Gene3D" id="1.10.340.30">
    <property type="entry name" value="Hypothetical protein, domain 2"/>
    <property type="match status" value="1"/>
</dbReference>
<dbReference type="Pfam" id="PF00633">
    <property type="entry name" value="HHH"/>
    <property type="match status" value="1"/>
</dbReference>
<keyword evidence="7 13" id="KW-0227">DNA damage</keyword>
<dbReference type="GO" id="GO:0032357">
    <property type="term" value="F:oxidized purine DNA binding"/>
    <property type="evidence" value="ECO:0007669"/>
    <property type="project" value="TreeGrafter"/>
</dbReference>
<evidence type="ECO:0000256" key="12">
    <source>
        <dbReference type="ARBA" id="ARBA00023295"/>
    </source>
</evidence>
<proteinExistence type="inferred from homology"/>
<dbReference type="GO" id="GO:0000701">
    <property type="term" value="F:purine-specific mismatch base pair DNA N-glycosylase activity"/>
    <property type="evidence" value="ECO:0007669"/>
    <property type="project" value="UniProtKB-EC"/>
</dbReference>
<dbReference type="GO" id="GO:0034039">
    <property type="term" value="F:8-oxo-7,8-dihydroguanine DNA N-glycosylase activity"/>
    <property type="evidence" value="ECO:0007669"/>
    <property type="project" value="TreeGrafter"/>
</dbReference>
<dbReference type="InterPro" id="IPR023170">
    <property type="entry name" value="HhH_base_excis_C"/>
</dbReference>
<evidence type="ECO:0000256" key="2">
    <source>
        <dbReference type="ARBA" id="ARBA00008343"/>
    </source>
</evidence>
<evidence type="ECO:0000313" key="16">
    <source>
        <dbReference type="EMBL" id="GAX19831.1"/>
    </source>
</evidence>
<dbReference type="Gene3D" id="3.90.79.10">
    <property type="entry name" value="Nucleoside Triphosphate Pyrophosphohydrolase"/>
    <property type="match status" value="1"/>
</dbReference>
<keyword evidence="5" id="KW-0004">4Fe-4S</keyword>
<dbReference type="InterPro" id="IPR015797">
    <property type="entry name" value="NUDIX_hydrolase-like_dom_sf"/>
</dbReference>
<dbReference type="Proteomes" id="UP000198406">
    <property type="component" value="Unassembled WGS sequence"/>
</dbReference>
<dbReference type="SUPFAM" id="SSF55811">
    <property type="entry name" value="Nudix"/>
    <property type="match status" value="1"/>
</dbReference>